<name>A0ABR0T8B0_AURPU</name>
<protein>
    <submittedName>
        <fullName evidence="2">Uncharacterized protein</fullName>
    </submittedName>
</protein>
<reference evidence="2 3" key="1">
    <citation type="submission" date="2023-11" db="EMBL/GenBank/DDBJ databases">
        <title>Draft genome sequence and annotation of the polyextremotolerant black yeast-like fungus Aureobasidium pullulans NRRL 62042.</title>
        <authorList>
            <person name="Dielentheis-Frenken M.R.E."/>
            <person name="Wibberg D."/>
            <person name="Blank L.M."/>
            <person name="Tiso T."/>
        </authorList>
    </citation>
    <scope>NUCLEOTIDE SEQUENCE [LARGE SCALE GENOMIC DNA]</scope>
    <source>
        <strain evidence="2 3">NRRL 62042</strain>
    </source>
</reference>
<feature type="compositionally biased region" description="Polar residues" evidence="1">
    <location>
        <begin position="150"/>
        <end position="169"/>
    </location>
</feature>
<feature type="compositionally biased region" description="Polar residues" evidence="1">
    <location>
        <begin position="94"/>
        <end position="114"/>
    </location>
</feature>
<evidence type="ECO:0000256" key="1">
    <source>
        <dbReference type="SAM" id="MobiDB-lite"/>
    </source>
</evidence>
<accession>A0ABR0T8B0</accession>
<dbReference type="EMBL" id="JASGXD010000017">
    <property type="protein sequence ID" value="KAK6000552.1"/>
    <property type="molecule type" value="Genomic_DNA"/>
</dbReference>
<proteinExistence type="predicted"/>
<feature type="region of interest" description="Disordered" evidence="1">
    <location>
        <begin position="149"/>
        <end position="169"/>
    </location>
</feature>
<feature type="compositionally biased region" description="Basic and acidic residues" evidence="1">
    <location>
        <begin position="82"/>
        <end position="91"/>
    </location>
</feature>
<comment type="caution">
    <text evidence="2">The sequence shown here is derived from an EMBL/GenBank/DDBJ whole genome shotgun (WGS) entry which is preliminary data.</text>
</comment>
<evidence type="ECO:0000313" key="2">
    <source>
        <dbReference type="EMBL" id="KAK6000552.1"/>
    </source>
</evidence>
<feature type="region of interest" description="Disordered" evidence="1">
    <location>
        <begin position="53"/>
        <end position="114"/>
    </location>
</feature>
<evidence type="ECO:0000313" key="3">
    <source>
        <dbReference type="Proteomes" id="UP001341245"/>
    </source>
</evidence>
<feature type="compositionally biased region" description="Polar residues" evidence="1">
    <location>
        <begin position="64"/>
        <end position="75"/>
    </location>
</feature>
<keyword evidence="3" id="KW-1185">Reference proteome</keyword>
<sequence>MEAQQHRLEAAVHTMYYRLLAANAWPGPRLVERNGNPLIHDVLAVLGLLETDGEDRPDREQNELENIQQGSQSGDGSIVESPEERHQERRNSAPAPTQNQGAYHSRNQSEQSLQLVPEEARWFGGIPELLTRTATGTRSLTAPRRLDYVASSSSKPQLSTANHQQQTQSLPASLIPQQTLRAAGGSKAAAQNPLSFEAIDWNLAEDSSAWWYEDQVETEGQRVPLTMENSGDLNGPCELDGLWQSTQHNSVPQALPPDDEQMDRELPTHFLKIGW</sequence>
<gene>
    <name evidence="2" type="ORF">QM012_003798</name>
</gene>
<dbReference type="Proteomes" id="UP001341245">
    <property type="component" value="Unassembled WGS sequence"/>
</dbReference>
<organism evidence="2 3">
    <name type="scientific">Aureobasidium pullulans</name>
    <name type="common">Black yeast</name>
    <name type="synonym">Pullularia pullulans</name>
    <dbReference type="NCBI Taxonomy" id="5580"/>
    <lineage>
        <taxon>Eukaryota</taxon>
        <taxon>Fungi</taxon>
        <taxon>Dikarya</taxon>
        <taxon>Ascomycota</taxon>
        <taxon>Pezizomycotina</taxon>
        <taxon>Dothideomycetes</taxon>
        <taxon>Dothideomycetidae</taxon>
        <taxon>Dothideales</taxon>
        <taxon>Saccotheciaceae</taxon>
        <taxon>Aureobasidium</taxon>
    </lineage>
</organism>